<comment type="caution">
    <text evidence="2">The sequence shown here is derived from an EMBL/GenBank/DDBJ whole genome shotgun (WGS) entry which is preliminary data.</text>
</comment>
<protein>
    <submittedName>
        <fullName evidence="2">Uncharacterized protein</fullName>
    </submittedName>
</protein>
<gene>
    <name evidence="2" type="ORF">FALBO_3788</name>
</gene>
<keyword evidence="3" id="KW-1185">Reference proteome</keyword>
<feature type="non-terminal residue" evidence="2">
    <location>
        <position position="1"/>
    </location>
</feature>
<reference evidence="2 3" key="1">
    <citation type="submission" date="2020-01" db="EMBL/GenBank/DDBJ databases">
        <title>Identification and distribution of gene clusters putatively required for synthesis of sphingolipid metabolism inhibitors in phylogenetically diverse species of the filamentous fungus Fusarium.</title>
        <authorList>
            <person name="Kim H.-S."/>
            <person name="Busman M."/>
            <person name="Brown D.W."/>
            <person name="Divon H."/>
            <person name="Uhlig S."/>
            <person name="Proctor R.H."/>
        </authorList>
    </citation>
    <scope>NUCLEOTIDE SEQUENCE [LARGE SCALE GENOMIC DNA]</scope>
    <source>
        <strain evidence="2 3">NRRL 20459</strain>
    </source>
</reference>
<organism evidence="2 3">
    <name type="scientific">Fusarium albosuccineum</name>
    <dbReference type="NCBI Taxonomy" id="1237068"/>
    <lineage>
        <taxon>Eukaryota</taxon>
        <taxon>Fungi</taxon>
        <taxon>Dikarya</taxon>
        <taxon>Ascomycota</taxon>
        <taxon>Pezizomycotina</taxon>
        <taxon>Sordariomycetes</taxon>
        <taxon>Hypocreomycetidae</taxon>
        <taxon>Hypocreales</taxon>
        <taxon>Nectriaceae</taxon>
        <taxon>Fusarium</taxon>
        <taxon>Fusarium decemcellulare species complex</taxon>
    </lineage>
</organism>
<evidence type="ECO:0000313" key="2">
    <source>
        <dbReference type="EMBL" id="KAF4469309.1"/>
    </source>
</evidence>
<dbReference type="EMBL" id="JAADYS010000493">
    <property type="protein sequence ID" value="KAF4469309.1"/>
    <property type="molecule type" value="Genomic_DNA"/>
</dbReference>
<evidence type="ECO:0000256" key="1">
    <source>
        <dbReference type="SAM" id="Phobius"/>
    </source>
</evidence>
<feature type="transmembrane region" description="Helical" evidence="1">
    <location>
        <begin position="14"/>
        <end position="33"/>
    </location>
</feature>
<keyword evidence="1" id="KW-0472">Membrane</keyword>
<dbReference type="Proteomes" id="UP000554235">
    <property type="component" value="Unassembled WGS sequence"/>
</dbReference>
<dbReference type="AlphaFoldDB" id="A0A8H4LK21"/>
<name>A0A8H4LK21_9HYPO</name>
<keyword evidence="1" id="KW-1133">Transmembrane helix</keyword>
<feature type="non-terminal residue" evidence="2">
    <location>
        <position position="142"/>
    </location>
</feature>
<accession>A0A8H4LK21</accession>
<keyword evidence="1" id="KW-0812">Transmembrane</keyword>
<evidence type="ECO:0000313" key="3">
    <source>
        <dbReference type="Proteomes" id="UP000554235"/>
    </source>
</evidence>
<sequence>VAMTVTTSDDTKNVVAAVVVVVTVAVITSVATVKSDATKTEVVTVVAITTEATSAATVKREGMVETVMAAVKTGTDMVLVVVPAALAALVATNATDMTVRVTVTLPELETQLPALELLDMAPNLPLVLRRATPTEAHPTATL</sequence>
<proteinExistence type="predicted"/>